<feature type="repeat" description="TPR" evidence="2">
    <location>
        <begin position="566"/>
        <end position="599"/>
    </location>
</feature>
<comment type="caution">
    <text evidence="5">The sequence shown here is derived from an EMBL/GenBank/DDBJ whole genome shotgun (WGS) entry which is preliminary data.</text>
</comment>
<keyword evidence="1 3" id="KW-0732">Signal</keyword>
<evidence type="ECO:0000313" key="5">
    <source>
        <dbReference type="EMBL" id="MDO3383033.1"/>
    </source>
</evidence>
<reference evidence="5" key="1">
    <citation type="submission" date="2023-07" db="EMBL/GenBank/DDBJ databases">
        <title>Gilvimarinus algae sp. nov., isolated from the surface of Kelp.</title>
        <authorList>
            <person name="Sun Y.Y."/>
            <person name="Gong Y."/>
            <person name="Du Z.J."/>
        </authorList>
    </citation>
    <scope>NUCLEOTIDE SEQUENCE</scope>
    <source>
        <strain evidence="5">SDUM040014</strain>
    </source>
</reference>
<dbReference type="PANTHER" id="PTHR35038">
    <property type="entry name" value="DISSIMILATORY SULFITE REDUCTASE SIRA"/>
    <property type="match status" value="1"/>
</dbReference>
<dbReference type="SUPFAM" id="SSF48452">
    <property type="entry name" value="TPR-like"/>
    <property type="match status" value="1"/>
</dbReference>
<dbReference type="NCBIfam" id="TIGR01905">
    <property type="entry name" value="paired_CXXCH_1"/>
    <property type="match status" value="1"/>
</dbReference>
<evidence type="ECO:0000256" key="1">
    <source>
        <dbReference type="ARBA" id="ARBA00022729"/>
    </source>
</evidence>
<dbReference type="InterPro" id="IPR051829">
    <property type="entry name" value="Multiheme_Cytochr_ET"/>
</dbReference>
<dbReference type="Pfam" id="PF09699">
    <property type="entry name" value="Paired_CXXCH_1"/>
    <property type="match status" value="1"/>
</dbReference>
<dbReference type="Gene3D" id="3.90.10.10">
    <property type="entry name" value="Cytochrome C3"/>
    <property type="match status" value="1"/>
</dbReference>
<evidence type="ECO:0000256" key="3">
    <source>
        <dbReference type="SAM" id="SignalP"/>
    </source>
</evidence>
<dbReference type="Gene3D" id="1.10.1130.10">
    <property type="entry name" value="Flavocytochrome C3, Chain A"/>
    <property type="match status" value="1"/>
</dbReference>
<dbReference type="EMBL" id="JAULRT010000060">
    <property type="protein sequence ID" value="MDO3383033.1"/>
    <property type="molecule type" value="Genomic_DNA"/>
</dbReference>
<dbReference type="Pfam" id="PF13432">
    <property type="entry name" value="TPR_16"/>
    <property type="match status" value="1"/>
</dbReference>
<sequence length="646" mass="72484">MRLLLSLILGLLWSQNVSADDVLGKLNLKATTGAAPGYVDDAGCGTCHSDKFESYQHVGMAQSLRRPEIARPMERFGEVFYHAPSQRHYQMDKTAAGLVFKRWQQDEDGSRFNEFSVDVDWILGSGNRARSYLFQTDWGQLYQLPLGWYSESASWGMSPGFESAQHPGVQRQVKRQCLFCHNAFPEVEAGSDHVARPHRFPEQMPQGTGCQRCHGPGAAHIRTVLNGGDQQAIRRAITNPARLPPLERDSVCFQCHMLPAVSLAGLRRFEQPDYAFRPGQALSEYLVHMDIIEPNRPVEERFEINHHGYRLWRSDCYQKSAGALGCVSCHDPHVKPESAAFREQVGGVCADCHAQEQLDRVHGERKAANTCVSCHMPTRRTQDVINVTMTDHRIARGPFDHEALVAPVLPHEPEIVDAQPLSFGHPPQGSEAALYRAASTVRTLAYPDAVSALKNILVQQQPEPLAPYLILLDGQLQTQQFKEAEKTAHFVRAQGHNDPLVMERQAVALMEQGEIEPAIALLRQRLAQEETDMAHFNLGVALVGAGKPKEARKHLEKALELQPMLAKAYKYLGLIARAQQHHQQAAQHFTQALTIEPDNPDIYQALLAELRSLQEPQSYNLWLRRAQRFSAEPERFASLKPMTEAE</sequence>
<dbReference type="InterPro" id="IPR011990">
    <property type="entry name" value="TPR-like_helical_dom_sf"/>
</dbReference>
<dbReference type="SUPFAM" id="SSF48695">
    <property type="entry name" value="Multiheme cytochromes"/>
    <property type="match status" value="1"/>
</dbReference>
<keyword evidence="2" id="KW-0802">TPR repeat</keyword>
<gene>
    <name evidence="5" type="ORF">QWI16_12710</name>
</gene>
<dbReference type="RefSeq" id="WP_302713699.1">
    <property type="nucleotide sequence ID" value="NZ_JAULRT010000060.1"/>
</dbReference>
<dbReference type="CDD" id="cd08168">
    <property type="entry name" value="Cytochrom_C3"/>
    <property type="match status" value="1"/>
</dbReference>
<name>A0ABT8TI59_9GAMM</name>
<dbReference type="InterPro" id="IPR036280">
    <property type="entry name" value="Multihaem_cyt_sf"/>
</dbReference>
<dbReference type="Gene3D" id="1.25.40.10">
    <property type="entry name" value="Tetratricopeptide repeat domain"/>
    <property type="match status" value="1"/>
</dbReference>
<evidence type="ECO:0000256" key="2">
    <source>
        <dbReference type="PROSITE-ProRule" id="PRU00339"/>
    </source>
</evidence>
<dbReference type="PROSITE" id="PS50005">
    <property type="entry name" value="TPR"/>
    <property type="match status" value="2"/>
</dbReference>
<keyword evidence="6" id="KW-1185">Reference proteome</keyword>
<protein>
    <submittedName>
        <fullName evidence="5">Tetratricopeptide repeat protein</fullName>
    </submittedName>
</protein>
<feature type="repeat" description="TPR" evidence="2">
    <location>
        <begin position="532"/>
        <end position="565"/>
    </location>
</feature>
<evidence type="ECO:0000259" key="4">
    <source>
        <dbReference type="Pfam" id="PF09699"/>
    </source>
</evidence>
<feature type="domain" description="Doubled CXXCH motif" evidence="4">
    <location>
        <begin position="325"/>
        <end position="356"/>
    </location>
</feature>
<accession>A0ABT8TI59</accession>
<feature type="chain" id="PRO_5045448917" evidence="3">
    <location>
        <begin position="20"/>
        <end position="646"/>
    </location>
</feature>
<dbReference type="Proteomes" id="UP001168380">
    <property type="component" value="Unassembled WGS sequence"/>
</dbReference>
<dbReference type="PANTHER" id="PTHR35038:SF8">
    <property type="entry name" value="C-TYPE POLYHEME CYTOCHROME OMCC"/>
    <property type="match status" value="1"/>
</dbReference>
<dbReference type="SMART" id="SM00028">
    <property type="entry name" value="TPR"/>
    <property type="match status" value="3"/>
</dbReference>
<dbReference type="InterPro" id="IPR010177">
    <property type="entry name" value="Paired_CXXCH_1"/>
</dbReference>
<proteinExistence type="predicted"/>
<dbReference type="InterPro" id="IPR019734">
    <property type="entry name" value="TPR_rpt"/>
</dbReference>
<feature type="signal peptide" evidence="3">
    <location>
        <begin position="1"/>
        <end position="19"/>
    </location>
</feature>
<organism evidence="5 6">
    <name type="scientific">Gilvimarinus algae</name>
    <dbReference type="NCBI Taxonomy" id="3058037"/>
    <lineage>
        <taxon>Bacteria</taxon>
        <taxon>Pseudomonadati</taxon>
        <taxon>Pseudomonadota</taxon>
        <taxon>Gammaproteobacteria</taxon>
        <taxon>Cellvibrionales</taxon>
        <taxon>Cellvibrionaceae</taxon>
        <taxon>Gilvimarinus</taxon>
    </lineage>
</organism>
<evidence type="ECO:0000313" key="6">
    <source>
        <dbReference type="Proteomes" id="UP001168380"/>
    </source>
</evidence>